<dbReference type="PANTHER" id="PTHR13929">
    <property type="entry name" value="1,4-DIHYDROXY-2-NAPHTHOATE OCTAPRENYLTRANSFERASE"/>
    <property type="match status" value="1"/>
</dbReference>
<dbReference type="Proteomes" id="UP000823661">
    <property type="component" value="Unassembled WGS sequence"/>
</dbReference>
<dbReference type="PIRSF" id="PIRSF005355">
    <property type="entry name" value="UBIAD1"/>
    <property type="match status" value="1"/>
</dbReference>
<sequence>MNKIRFWFRNARPTSLPQSVMPSVLAVFLALQTEDFSLIMALCAVAGVIAAHLSFNLFDDYFDYIRKRSDYRVELKHEGFRARVSKCTYLTSGAATVGELLAVCIITLLLALGIGILIFAYRGMPVLYIAVMAAALSFFYSAPPLRLSYHGLGELVIGIVFGPLNMAGTYYAACGQMDWEILFVAVPVGLLVMNIVYVHSILDFIPDKKAGKMTMAVLLDNQKAMLAVEGVIVFLPYISVIYGMLSGYLSLWYCLVFLTLPMAVSLYYMMQQYVTDPDRVFEPKPWMGPLNGWEWIREAGIEWFMIRWLTARNLLAFFCLIIIVICVFRALLA</sequence>
<keyword evidence="4" id="KW-1003">Cell membrane</keyword>
<evidence type="ECO:0000256" key="3">
    <source>
        <dbReference type="ARBA" id="ARBA00022428"/>
    </source>
</evidence>
<evidence type="ECO:0000256" key="7">
    <source>
        <dbReference type="ARBA" id="ARBA00022989"/>
    </source>
</evidence>
<comment type="caution">
    <text evidence="10">The sequence shown here is derived from an EMBL/GenBank/DDBJ whole genome shotgun (WGS) entry which is preliminary data.</text>
</comment>
<proteinExistence type="predicted"/>
<organism evidence="10 11">
    <name type="scientific">Candidatus Cryptobacteroides intestinavium</name>
    <dbReference type="NCBI Taxonomy" id="2840766"/>
    <lineage>
        <taxon>Bacteria</taxon>
        <taxon>Pseudomonadati</taxon>
        <taxon>Bacteroidota</taxon>
        <taxon>Bacteroidia</taxon>
        <taxon>Bacteroidales</taxon>
        <taxon>Candidatus Cryptobacteroides</taxon>
    </lineage>
</organism>
<dbReference type="AlphaFoldDB" id="A0A9D9HIZ8"/>
<comment type="subcellular location">
    <subcellularLocation>
        <location evidence="1">Membrane</location>
        <topology evidence="1">Multi-pass membrane protein</topology>
    </subcellularLocation>
</comment>
<evidence type="ECO:0000256" key="9">
    <source>
        <dbReference type="SAM" id="Phobius"/>
    </source>
</evidence>
<evidence type="ECO:0000256" key="8">
    <source>
        <dbReference type="ARBA" id="ARBA00023136"/>
    </source>
</evidence>
<name>A0A9D9HIZ8_9BACT</name>
<evidence type="ECO:0000256" key="6">
    <source>
        <dbReference type="ARBA" id="ARBA00022692"/>
    </source>
</evidence>
<gene>
    <name evidence="10" type="ORF">IAC06_09150</name>
</gene>
<dbReference type="GO" id="GO:0004659">
    <property type="term" value="F:prenyltransferase activity"/>
    <property type="evidence" value="ECO:0007669"/>
    <property type="project" value="InterPro"/>
</dbReference>
<dbReference type="Gene3D" id="1.10.357.140">
    <property type="entry name" value="UbiA prenyltransferase"/>
    <property type="match status" value="1"/>
</dbReference>
<evidence type="ECO:0000313" key="10">
    <source>
        <dbReference type="EMBL" id="MBO8453029.1"/>
    </source>
</evidence>
<keyword evidence="6 9" id="KW-0812">Transmembrane</keyword>
<evidence type="ECO:0000256" key="2">
    <source>
        <dbReference type="ARBA" id="ARBA00004863"/>
    </source>
</evidence>
<feature type="transmembrane region" description="Helical" evidence="9">
    <location>
        <begin position="250"/>
        <end position="269"/>
    </location>
</feature>
<dbReference type="InterPro" id="IPR026046">
    <property type="entry name" value="UBIAD1"/>
</dbReference>
<keyword evidence="8 9" id="KW-0472">Membrane</keyword>
<feature type="transmembrane region" description="Helical" evidence="9">
    <location>
        <begin position="179"/>
        <end position="205"/>
    </location>
</feature>
<dbReference type="InterPro" id="IPR044878">
    <property type="entry name" value="UbiA_sf"/>
</dbReference>
<dbReference type="PANTHER" id="PTHR13929:SF0">
    <property type="entry name" value="UBIA PRENYLTRANSFERASE DOMAIN-CONTAINING PROTEIN 1"/>
    <property type="match status" value="1"/>
</dbReference>
<dbReference type="InterPro" id="IPR000537">
    <property type="entry name" value="UbiA_prenyltransferase"/>
</dbReference>
<dbReference type="GO" id="GO:0016020">
    <property type="term" value="C:membrane"/>
    <property type="evidence" value="ECO:0007669"/>
    <property type="project" value="UniProtKB-SubCell"/>
</dbReference>
<dbReference type="EMBL" id="JADIMI010000086">
    <property type="protein sequence ID" value="MBO8453029.1"/>
    <property type="molecule type" value="Genomic_DNA"/>
</dbReference>
<dbReference type="GO" id="GO:0042371">
    <property type="term" value="P:vitamin K biosynthetic process"/>
    <property type="evidence" value="ECO:0007669"/>
    <property type="project" value="TreeGrafter"/>
</dbReference>
<feature type="transmembrane region" description="Helical" evidence="9">
    <location>
        <begin position="155"/>
        <end position="173"/>
    </location>
</feature>
<reference evidence="10" key="2">
    <citation type="journal article" date="2021" name="PeerJ">
        <title>Extensive microbial diversity within the chicken gut microbiome revealed by metagenomics and culture.</title>
        <authorList>
            <person name="Gilroy R."/>
            <person name="Ravi A."/>
            <person name="Getino M."/>
            <person name="Pursley I."/>
            <person name="Horton D.L."/>
            <person name="Alikhan N.F."/>
            <person name="Baker D."/>
            <person name="Gharbi K."/>
            <person name="Hall N."/>
            <person name="Watson M."/>
            <person name="Adriaenssens E.M."/>
            <person name="Foster-Nyarko E."/>
            <person name="Jarju S."/>
            <person name="Secka A."/>
            <person name="Antonio M."/>
            <person name="Oren A."/>
            <person name="Chaudhuri R.R."/>
            <person name="La Ragione R."/>
            <person name="Hildebrand F."/>
            <person name="Pallen M.J."/>
        </authorList>
    </citation>
    <scope>NUCLEOTIDE SEQUENCE</scope>
    <source>
        <strain evidence="10">B1-20833</strain>
    </source>
</reference>
<feature type="transmembrane region" description="Helical" evidence="9">
    <location>
        <begin position="100"/>
        <end position="120"/>
    </location>
</feature>
<evidence type="ECO:0000256" key="5">
    <source>
        <dbReference type="ARBA" id="ARBA00022679"/>
    </source>
</evidence>
<accession>A0A9D9HIZ8</accession>
<comment type="pathway">
    <text evidence="2">Quinol/quinone metabolism; menaquinone biosynthesis.</text>
</comment>
<evidence type="ECO:0000256" key="1">
    <source>
        <dbReference type="ARBA" id="ARBA00004141"/>
    </source>
</evidence>
<feature type="transmembrane region" description="Helical" evidence="9">
    <location>
        <begin position="36"/>
        <end position="58"/>
    </location>
</feature>
<feature type="transmembrane region" description="Helical" evidence="9">
    <location>
        <begin position="314"/>
        <end position="332"/>
    </location>
</feature>
<evidence type="ECO:0000256" key="4">
    <source>
        <dbReference type="ARBA" id="ARBA00022475"/>
    </source>
</evidence>
<feature type="transmembrane region" description="Helical" evidence="9">
    <location>
        <begin position="126"/>
        <end position="143"/>
    </location>
</feature>
<keyword evidence="3" id="KW-0474">Menaquinone biosynthesis</keyword>
<keyword evidence="7 9" id="KW-1133">Transmembrane helix</keyword>
<dbReference type="GO" id="GO:0009234">
    <property type="term" value="P:menaquinone biosynthetic process"/>
    <property type="evidence" value="ECO:0007669"/>
    <property type="project" value="UniProtKB-KW"/>
</dbReference>
<keyword evidence="5" id="KW-0808">Transferase</keyword>
<protein>
    <submittedName>
        <fullName evidence="10">Prenyltransferase</fullName>
    </submittedName>
</protein>
<dbReference type="Pfam" id="PF01040">
    <property type="entry name" value="UbiA"/>
    <property type="match status" value="1"/>
</dbReference>
<dbReference type="CDD" id="cd13962">
    <property type="entry name" value="PT_UbiA_UBIAD1"/>
    <property type="match status" value="1"/>
</dbReference>
<feature type="transmembrane region" description="Helical" evidence="9">
    <location>
        <begin position="226"/>
        <end position="244"/>
    </location>
</feature>
<reference evidence="10" key="1">
    <citation type="submission" date="2020-10" db="EMBL/GenBank/DDBJ databases">
        <authorList>
            <person name="Gilroy R."/>
        </authorList>
    </citation>
    <scope>NUCLEOTIDE SEQUENCE</scope>
    <source>
        <strain evidence="10">B1-20833</strain>
    </source>
</reference>
<evidence type="ECO:0000313" key="11">
    <source>
        <dbReference type="Proteomes" id="UP000823661"/>
    </source>
</evidence>